<dbReference type="GO" id="GO:0004497">
    <property type="term" value="F:monooxygenase activity"/>
    <property type="evidence" value="ECO:0007669"/>
    <property type="project" value="UniProtKB-KW"/>
</dbReference>
<dbReference type="SUPFAM" id="SSF54909">
    <property type="entry name" value="Dimeric alpha+beta barrel"/>
    <property type="match status" value="1"/>
</dbReference>
<dbReference type="Pfam" id="PF03992">
    <property type="entry name" value="ABM"/>
    <property type="match status" value="1"/>
</dbReference>
<evidence type="ECO:0000313" key="3">
    <source>
        <dbReference type="Proteomes" id="UP000199532"/>
    </source>
</evidence>
<name>A0A1H6R9Y5_9BACT</name>
<dbReference type="Gene3D" id="3.30.70.100">
    <property type="match status" value="1"/>
</dbReference>
<gene>
    <name evidence="2" type="ORF">SAMN04487995_1149</name>
</gene>
<dbReference type="RefSeq" id="WP_310590632.1">
    <property type="nucleotide sequence ID" value="NZ_FNXY01000002.1"/>
</dbReference>
<dbReference type="InterPro" id="IPR011008">
    <property type="entry name" value="Dimeric_a/b-barrel"/>
</dbReference>
<reference evidence="2 3" key="1">
    <citation type="submission" date="2016-10" db="EMBL/GenBank/DDBJ databases">
        <authorList>
            <person name="de Groot N.N."/>
        </authorList>
    </citation>
    <scope>NUCLEOTIDE SEQUENCE [LARGE SCALE GENOMIC DNA]</scope>
    <source>
        <strain evidence="2 3">DSM 19938</strain>
    </source>
</reference>
<evidence type="ECO:0000313" key="2">
    <source>
        <dbReference type="EMBL" id="SEI52668.1"/>
    </source>
</evidence>
<dbReference type="Proteomes" id="UP000199532">
    <property type="component" value="Unassembled WGS sequence"/>
</dbReference>
<dbReference type="InterPro" id="IPR007138">
    <property type="entry name" value="ABM_dom"/>
</dbReference>
<dbReference type="STRING" id="408657.SAMN04487995_1149"/>
<evidence type="ECO:0000259" key="1">
    <source>
        <dbReference type="PROSITE" id="PS51725"/>
    </source>
</evidence>
<keyword evidence="2" id="KW-0560">Oxidoreductase</keyword>
<keyword evidence="3" id="KW-1185">Reference proteome</keyword>
<dbReference type="EMBL" id="FNXY01000002">
    <property type="protein sequence ID" value="SEI52668.1"/>
    <property type="molecule type" value="Genomic_DNA"/>
</dbReference>
<keyword evidence="2" id="KW-0503">Monooxygenase</keyword>
<dbReference type="PROSITE" id="PS51725">
    <property type="entry name" value="ABM"/>
    <property type="match status" value="1"/>
</dbReference>
<protein>
    <submittedName>
        <fullName evidence="2">Quinol monooxygenase YgiN</fullName>
    </submittedName>
</protein>
<accession>A0A1H6R9Y5</accession>
<proteinExistence type="predicted"/>
<sequence>MVIIRIVRMTFLPEKISEFQSIFEKCQNDIKQMPGCLHLELWRDLDNPNIFVTHSHWETEEYLNTYKNTEFFGLIWKRTKALFADKPLAFSVEKVS</sequence>
<feature type="domain" description="ABM" evidence="1">
    <location>
        <begin position="3"/>
        <end position="93"/>
    </location>
</feature>
<organism evidence="2 3">
    <name type="scientific">Dyadobacter koreensis</name>
    <dbReference type="NCBI Taxonomy" id="408657"/>
    <lineage>
        <taxon>Bacteria</taxon>
        <taxon>Pseudomonadati</taxon>
        <taxon>Bacteroidota</taxon>
        <taxon>Cytophagia</taxon>
        <taxon>Cytophagales</taxon>
        <taxon>Spirosomataceae</taxon>
        <taxon>Dyadobacter</taxon>
    </lineage>
</organism>
<dbReference type="AlphaFoldDB" id="A0A1H6R9Y5"/>